<evidence type="ECO:0008006" key="4">
    <source>
        <dbReference type="Google" id="ProtNLM"/>
    </source>
</evidence>
<feature type="compositionally biased region" description="Low complexity" evidence="2">
    <location>
        <begin position="103"/>
        <end position="121"/>
    </location>
</feature>
<dbReference type="Gene3D" id="1.10.10.10">
    <property type="entry name" value="Winged helix-like DNA-binding domain superfamily/Winged helix DNA-binding domain"/>
    <property type="match status" value="1"/>
</dbReference>
<accession>A0AB39PLQ4</accession>
<keyword evidence="1" id="KW-0175">Coiled coil</keyword>
<dbReference type="InterPro" id="IPR036388">
    <property type="entry name" value="WH-like_DNA-bd_sf"/>
</dbReference>
<sequence length="223" mass="23133">MPKVPQETHESTELQAQYAAQVAADLERNNKEQDRLSAELTALQAQLQALQQDQSLLVSVQQALDHTGPAAPAPQDPSQAATVPAPRPASAAAKPARRKKAATPKPTTKKTATGKAATGKAVAEKPEGTAAAQPTLGTLIHELLSGQSEPRSAAEITTALAQAHPERGIKTTVVRTTVEGLVAKGRAERTKQGTSVFYTTTHSATQTAPETAAAPTGSESVAE</sequence>
<gene>
    <name evidence="3" type="ORF">AB5J56_44150</name>
</gene>
<dbReference type="EMBL" id="CP163435">
    <property type="protein sequence ID" value="XDQ31277.1"/>
    <property type="molecule type" value="Genomic_DNA"/>
</dbReference>
<reference evidence="3" key="1">
    <citation type="submission" date="2024-07" db="EMBL/GenBank/DDBJ databases">
        <authorList>
            <person name="Yu S.T."/>
        </authorList>
    </citation>
    <scope>NUCLEOTIDE SEQUENCE</scope>
    <source>
        <strain evidence="3">R21</strain>
    </source>
</reference>
<organism evidence="3">
    <name type="scientific">Streptomyces sp. R21</name>
    <dbReference type="NCBI Taxonomy" id="3238627"/>
    <lineage>
        <taxon>Bacteria</taxon>
        <taxon>Bacillati</taxon>
        <taxon>Actinomycetota</taxon>
        <taxon>Actinomycetes</taxon>
        <taxon>Kitasatosporales</taxon>
        <taxon>Streptomycetaceae</taxon>
        <taxon>Streptomyces</taxon>
    </lineage>
</organism>
<evidence type="ECO:0000256" key="2">
    <source>
        <dbReference type="SAM" id="MobiDB-lite"/>
    </source>
</evidence>
<evidence type="ECO:0000256" key="1">
    <source>
        <dbReference type="SAM" id="Coils"/>
    </source>
</evidence>
<dbReference type="AlphaFoldDB" id="A0AB39PLQ4"/>
<name>A0AB39PLQ4_9ACTN</name>
<feature type="compositionally biased region" description="Low complexity" evidence="2">
    <location>
        <begin position="204"/>
        <end position="216"/>
    </location>
</feature>
<protein>
    <recommendedName>
        <fullName evidence="4">Regulatory protein</fullName>
    </recommendedName>
</protein>
<proteinExistence type="predicted"/>
<feature type="coiled-coil region" evidence="1">
    <location>
        <begin position="23"/>
        <end position="53"/>
    </location>
</feature>
<feature type="compositionally biased region" description="Low complexity" evidence="2">
    <location>
        <begin position="76"/>
        <end position="94"/>
    </location>
</feature>
<evidence type="ECO:0000313" key="3">
    <source>
        <dbReference type="EMBL" id="XDQ31277.1"/>
    </source>
</evidence>
<feature type="region of interest" description="Disordered" evidence="2">
    <location>
        <begin position="61"/>
        <end position="134"/>
    </location>
</feature>
<feature type="region of interest" description="Disordered" evidence="2">
    <location>
        <begin position="201"/>
        <end position="223"/>
    </location>
</feature>
<dbReference type="RefSeq" id="WP_369242031.1">
    <property type="nucleotide sequence ID" value="NZ_CP163435.1"/>
</dbReference>